<sequence>MTTMSNSAPPPIANLLKLPLLQVQNIVRRCDPAEIIASTFLFDAMNELMKKAKLIATDLTYIHKEGVHSLHIDFGHNKGSINIRTGILDDENDLPPTKINGIELKISRTVTGNSREWIIRRPDGFDQEMVLGEMMNHLLQVVKFKNLCFSTSSDLPNLRELPIFQHGTDIGYIQIKKRNQRSVLFTADHLNFLLDEINAKELDLKVKVRKVGDTDFFYEKPFKAQKIELHNVSWVTTKCFLGGDIVSVKLDGETKKEIDYNAIVKYWLNGGHPNLDRFVAQFTNAAVNFGDIKMTPTIFKEDDFSRRNISSYLGSLNDIIKDGKDIRRTTDGLPATLFATTEQVLWCVWHEKYHMFCVPDTFKKLKEVLKITDY</sequence>
<dbReference type="PANTHER" id="PTHR21503">
    <property type="entry name" value="F-BOX-CONTAINING HYPOTHETICAL PROTEIN C.ELEGANS"/>
    <property type="match status" value="1"/>
</dbReference>
<gene>
    <name evidence="1" type="ORF">CAEBREN_19720</name>
</gene>
<dbReference type="OrthoDB" id="5774817at2759"/>
<dbReference type="InParanoid" id="G0MUJ1"/>
<dbReference type="STRING" id="135651.G0MUJ1"/>
<keyword evidence="2" id="KW-1185">Reference proteome</keyword>
<reference evidence="2" key="1">
    <citation type="submission" date="2011-07" db="EMBL/GenBank/DDBJ databases">
        <authorList>
            <consortium name="Caenorhabditis brenneri Sequencing and Analysis Consortium"/>
            <person name="Wilson R.K."/>
        </authorList>
    </citation>
    <scope>NUCLEOTIDE SEQUENCE [LARGE SCALE GENOMIC DNA]</scope>
    <source>
        <strain evidence="2">PB2801</strain>
    </source>
</reference>
<dbReference type="Proteomes" id="UP000008068">
    <property type="component" value="Unassembled WGS sequence"/>
</dbReference>
<evidence type="ECO:0008006" key="3">
    <source>
        <dbReference type="Google" id="ProtNLM"/>
    </source>
</evidence>
<dbReference type="eggNOG" id="ENOG502TIDP">
    <property type="taxonomic scope" value="Eukaryota"/>
</dbReference>
<dbReference type="AlphaFoldDB" id="G0MUJ1"/>
<evidence type="ECO:0000313" key="2">
    <source>
        <dbReference type="Proteomes" id="UP000008068"/>
    </source>
</evidence>
<dbReference type="EMBL" id="GL379812">
    <property type="protein sequence ID" value="EGT44110.1"/>
    <property type="molecule type" value="Genomic_DNA"/>
</dbReference>
<organism evidence="2">
    <name type="scientific">Caenorhabditis brenneri</name>
    <name type="common">Nematode worm</name>
    <dbReference type="NCBI Taxonomy" id="135651"/>
    <lineage>
        <taxon>Eukaryota</taxon>
        <taxon>Metazoa</taxon>
        <taxon>Ecdysozoa</taxon>
        <taxon>Nematoda</taxon>
        <taxon>Chromadorea</taxon>
        <taxon>Rhabditida</taxon>
        <taxon>Rhabditina</taxon>
        <taxon>Rhabditomorpha</taxon>
        <taxon>Rhabditoidea</taxon>
        <taxon>Rhabditidae</taxon>
        <taxon>Peloderinae</taxon>
        <taxon>Caenorhabditis</taxon>
    </lineage>
</organism>
<accession>G0MUJ1</accession>
<evidence type="ECO:0000313" key="1">
    <source>
        <dbReference type="EMBL" id="EGT44110.1"/>
    </source>
</evidence>
<proteinExistence type="predicted"/>
<dbReference type="OMA" id="REWIIRR"/>
<protein>
    <recommendedName>
        <fullName evidence="3">F-box domain-containing protein</fullName>
    </recommendedName>
</protein>
<dbReference type="PANTHER" id="PTHR21503:SF8">
    <property type="entry name" value="F-BOX ASSOCIATED DOMAIN-CONTAINING PROTEIN-RELATED"/>
    <property type="match status" value="1"/>
</dbReference>
<dbReference type="HOGENOM" id="CLU_063118_0_0_1"/>
<name>G0MUJ1_CAEBE</name>